<gene>
    <name evidence="4" type="ORF">C2S53_002072</name>
</gene>
<evidence type="ECO:0000256" key="2">
    <source>
        <dbReference type="RuleBase" id="RU369065"/>
    </source>
</evidence>
<dbReference type="InterPro" id="IPR040390">
    <property type="entry name" value="TIFY/JAZ"/>
</dbReference>
<sequence length="183" mass="19818">MAGTKIVSSEKMDSGRILGGRSNFSQKCTLLSQYLKEKGSFGDLTLGLTPKGNMNLLPKIEQPKSENGNGQMTIFYSGQVIVLNDIPADKAKEIMASAANYSAAVAPPQNPAEPAIRQAPQLPPLGSDLPIARKNSLARFLEKRKDRITGTAPYQASKQAAMAVKAEPWLELGSQFPVQIQRY</sequence>
<evidence type="ECO:0000313" key="5">
    <source>
        <dbReference type="Proteomes" id="UP001190926"/>
    </source>
</evidence>
<evidence type="ECO:0000313" key="4">
    <source>
        <dbReference type="EMBL" id="KAH6823078.1"/>
    </source>
</evidence>
<dbReference type="GO" id="GO:2000022">
    <property type="term" value="P:regulation of jasmonic acid mediated signaling pathway"/>
    <property type="evidence" value="ECO:0007669"/>
    <property type="project" value="UniProtKB-UniRule"/>
</dbReference>
<comment type="domain">
    <text evidence="2">The jas domain is required for interaction with COI1.</text>
</comment>
<proteinExistence type="inferred from homology"/>
<dbReference type="GO" id="GO:0009611">
    <property type="term" value="P:response to wounding"/>
    <property type="evidence" value="ECO:0007669"/>
    <property type="project" value="UniProtKB-UniRule"/>
</dbReference>
<organism evidence="4 5">
    <name type="scientific">Perilla frutescens var. hirtella</name>
    <name type="common">Perilla citriodora</name>
    <name type="synonym">Perilla setoyensis</name>
    <dbReference type="NCBI Taxonomy" id="608512"/>
    <lineage>
        <taxon>Eukaryota</taxon>
        <taxon>Viridiplantae</taxon>
        <taxon>Streptophyta</taxon>
        <taxon>Embryophyta</taxon>
        <taxon>Tracheophyta</taxon>
        <taxon>Spermatophyta</taxon>
        <taxon>Magnoliopsida</taxon>
        <taxon>eudicotyledons</taxon>
        <taxon>Gunneridae</taxon>
        <taxon>Pentapetalae</taxon>
        <taxon>asterids</taxon>
        <taxon>lamiids</taxon>
        <taxon>Lamiales</taxon>
        <taxon>Lamiaceae</taxon>
        <taxon>Nepetoideae</taxon>
        <taxon>Elsholtzieae</taxon>
        <taxon>Perilla</taxon>
    </lineage>
</organism>
<dbReference type="AlphaFoldDB" id="A0AAD4IWX3"/>
<keyword evidence="2" id="KW-1184">Jasmonic acid signaling pathway</keyword>
<dbReference type="InterPro" id="IPR018467">
    <property type="entry name" value="CCT_CS"/>
</dbReference>
<dbReference type="PANTHER" id="PTHR33077">
    <property type="entry name" value="PROTEIN TIFY 4A-RELATED-RELATED"/>
    <property type="match status" value="1"/>
</dbReference>
<keyword evidence="5" id="KW-1185">Reference proteome</keyword>
<keyword evidence="2" id="KW-0539">Nucleus</keyword>
<name>A0AAD4IWX3_PERFH</name>
<dbReference type="Pfam" id="PF09425">
    <property type="entry name" value="Jas_motif"/>
    <property type="match status" value="1"/>
</dbReference>
<dbReference type="Proteomes" id="UP001190926">
    <property type="component" value="Unassembled WGS sequence"/>
</dbReference>
<dbReference type="Pfam" id="PF06200">
    <property type="entry name" value="tify"/>
    <property type="match status" value="1"/>
</dbReference>
<evidence type="ECO:0000259" key="3">
    <source>
        <dbReference type="PROSITE" id="PS51320"/>
    </source>
</evidence>
<dbReference type="SMART" id="SM00979">
    <property type="entry name" value="TIFY"/>
    <property type="match status" value="1"/>
</dbReference>
<dbReference type="PROSITE" id="PS51320">
    <property type="entry name" value="TIFY"/>
    <property type="match status" value="1"/>
</dbReference>
<accession>A0AAD4IWX3</accession>
<comment type="caution">
    <text evidence="4">The sequence shown here is derived from an EMBL/GenBank/DDBJ whole genome shotgun (WGS) entry which is preliminary data.</text>
</comment>
<dbReference type="GO" id="GO:0005634">
    <property type="term" value="C:nucleus"/>
    <property type="evidence" value="ECO:0007669"/>
    <property type="project" value="UniProtKB-SubCell"/>
</dbReference>
<evidence type="ECO:0000256" key="1">
    <source>
        <dbReference type="ARBA" id="ARBA00008614"/>
    </source>
</evidence>
<dbReference type="EMBL" id="SDAM02001008">
    <property type="protein sequence ID" value="KAH6823078.1"/>
    <property type="molecule type" value="Genomic_DNA"/>
</dbReference>
<comment type="similarity">
    <text evidence="1 2">Belongs to the TIFY/JAZ family.</text>
</comment>
<dbReference type="GO" id="GO:0031347">
    <property type="term" value="P:regulation of defense response"/>
    <property type="evidence" value="ECO:0007669"/>
    <property type="project" value="UniProtKB-UniRule"/>
</dbReference>
<comment type="subcellular location">
    <subcellularLocation>
        <location evidence="2">Nucleus</location>
    </subcellularLocation>
</comment>
<dbReference type="PANTHER" id="PTHR33077:SF140">
    <property type="entry name" value="PROTEIN TIFY 10B"/>
    <property type="match status" value="1"/>
</dbReference>
<protein>
    <recommendedName>
        <fullName evidence="2">Protein TIFY</fullName>
    </recommendedName>
    <alternativeName>
        <fullName evidence="2">Jasmonate ZIM domain-containing protein</fullName>
    </alternativeName>
</protein>
<feature type="domain" description="Tify" evidence="3">
    <location>
        <begin position="65"/>
        <end position="100"/>
    </location>
</feature>
<reference evidence="4 5" key="1">
    <citation type="journal article" date="2021" name="Nat. Commun.">
        <title>Incipient diploidization of the medicinal plant Perilla within 10,000 years.</title>
        <authorList>
            <person name="Zhang Y."/>
            <person name="Shen Q."/>
            <person name="Leng L."/>
            <person name="Zhang D."/>
            <person name="Chen S."/>
            <person name="Shi Y."/>
            <person name="Ning Z."/>
            <person name="Chen S."/>
        </authorList>
    </citation>
    <scope>NUCLEOTIDE SEQUENCE [LARGE SCALE GENOMIC DNA]</scope>
    <source>
        <strain evidence="5">cv. PC099</strain>
    </source>
</reference>
<dbReference type="InterPro" id="IPR010399">
    <property type="entry name" value="Tify_dom"/>
</dbReference>
<comment type="function">
    <text evidence="2">Repressor of jasmonate responses.</text>
</comment>